<dbReference type="Pfam" id="PF13687">
    <property type="entry name" value="DUF4153"/>
    <property type="match status" value="1"/>
</dbReference>
<keyword evidence="1" id="KW-0812">Transmembrane</keyword>
<dbReference type="InterPro" id="IPR025291">
    <property type="entry name" value="DUF4153"/>
</dbReference>
<feature type="transmembrane region" description="Helical" evidence="1">
    <location>
        <begin position="21"/>
        <end position="39"/>
    </location>
</feature>
<accession>A0ABN1KTZ9</accession>
<dbReference type="RefSeq" id="WP_343827139.1">
    <property type="nucleotide sequence ID" value="NZ_BAAACI010000007.1"/>
</dbReference>
<keyword evidence="3" id="KW-1185">Reference proteome</keyword>
<feature type="transmembrane region" description="Helical" evidence="1">
    <location>
        <begin position="253"/>
        <end position="271"/>
    </location>
</feature>
<keyword evidence="1" id="KW-1133">Transmembrane helix</keyword>
<evidence type="ECO:0000256" key="1">
    <source>
        <dbReference type="SAM" id="Phobius"/>
    </source>
</evidence>
<feature type="transmembrane region" description="Helical" evidence="1">
    <location>
        <begin position="147"/>
        <end position="168"/>
    </location>
</feature>
<evidence type="ECO:0000313" key="2">
    <source>
        <dbReference type="EMBL" id="GAA0775940.1"/>
    </source>
</evidence>
<feature type="transmembrane region" description="Helical" evidence="1">
    <location>
        <begin position="343"/>
        <end position="366"/>
    </location>
</feature>
<feature type="transmembrane region" description="Helical" evidence="1">
    <location>
        <begin position="109"/>
        <end position="127"/>
    </location>
</feature>
<feature type="transmembrane region" description="Helical" evidence="1">
    <location>
        <begin position="81"/>
        <end position="97"/>
    </location>
</feature>
<proteinExistence type="predicted"/>
<protein>
    <submittedName>
        <fullName evidence="2">DUF4153 domain-containing protein</fullName>
    </submittedName>
</protein>
<evidence type="ECO:0000313" key="3">
    <source>
        <dbReference type="Proteomes" id="UP001501047"/>
    </source>
</evidence>
<gene>
    <name evidence="2" type="ORF">GCM10008908_28450</name>
</gene>
<dbReference type="EMBL" id="BAAACI010000007">
    <property type="protein sequence ID" value="GAA0775940.1"/>
    <property type="molecule type" value="Genomic_DNA"/>
</dbReference>
<comment type="caution">
    <text evidence="2">The sequence shown here is derived from an EMBL/GenBank/DDBJ whole genome shotgun (WGS) entry which is preliminary data.</text>
</comment>
<sequence length="581" mass="67640">MHIKTWVNGWKNSIKDSVKRFPIPIFLSIVAVITLIYMGESIGSDEELRRVVMTLVLGIPVYICIELYFEIRNKSNEKFKYLIYIIATICLVVYGYFCLEDLNMVEITRYVGLIIIFSTGFFFTPYIGDSGKSGNFEMYVIKVLGRFFTTVLYSIVLYLGLVAILFTVDYLLGIEVKYEIYYYTWLIVVGVFAQCFFLGGIPEKEEVIKVEKYPKVFKILMIHIIIPLISIYTIILYIYFAKIIITRQWPEGLVSHLVLWYGVISAGTLFLTSPVKENSPWVSKFVKVFPKAILPLIVLMFVSMGIRVNAYGITENRYFVLALGIWVFGIMIYYSIIKKVKNIILPISFAIITFISICGPLSSYSLSKYSQNKRFEKFLIKNNMIENGKIVKAIEPVSKDDQIELNSILDYFNRKHELKDIKYLPENFTISDTERVLGITYSNFNYESRYEHFYFTSEEISEPIEIKDYDYLFNIISYQSADNKNSYGITVDYNKASNELKILEKGKQIYNKNLNEYFNKIIDKYGVNKTNSIPVEDMQFEDETDKVKVKIKIDNFSGRKDLNYDHIESTEIQFSVLVKIK</sequence>
<feature type="transmembrane region" description="Helical" evidence="1">
    <location>
        <begin position="220"/>
        <end position="241"/>
    </location>
</feature>
<feature type="transmembrane region" description="Helical" evidence="1">
    <location>
        <begin position="292"/>
        <end position="312"/>
    </location>
</feature>
<name>A0ABN1KTZ9_CLOSU</name>
<dbReference type="Proteomes" id="UP001501047">
    <property type="component" value="Unassembled WGS sequence"/>
</dbReference>
<feature type="transmembrane region" description="Helical" evidence="1">
    <location>
        <begin position="318"/>
        <end position="336"/>
    </location>
</feature>
<organism evidence="2 3">
    <name type="scientific">Clostridium subterminale</name>
    <dbReference type="NCBI Taxonomy" id="1550"/>
    <lineage>
        <taxon>Bacteria</taxon>
        <taxon>Bacillati</taxon>
        <taxon>Bacillota</taxon>
        <taxon>Clostridia</taxon>
        <taxon>Eubacteriales</taxon>
        <taxon>Clostridiaceae</taxon>
        <taxon>Clostridium</taxon>
    </lineage>
</organism>
<keyword evidence="1" id="KW-0472">Membrane</keyword>
<feature type="transmembrane region" description="Helical" evidence="1">
    <location>
        <begin position="180"/>
        <end position="199"/>
    </location>
</feature>
<reference evidence="2 3" key="1">
    <citation type="journal article" date="2019" name="Int. J. Syst. Evol. Microbiol.">
        <title>The Global Catalogue of Microorganisms (GCM) 10K type strain sequencing project: providing services to taxonomists for standard genome sequencing and annotation.</title>
        <authorList>
            <consortium name="The Broad Institute Genomics Platform"/>
            <consortium name="The Broad Institute Genome Sequencing Center for Infectious Disease"/>
            <person name="Wu L."/>
            <person name="Ma J."/>
        </authorList>
    </citation>
    <scope>NUCLEOTIDE SEQUENCE [LARGE SCALE GENOMIC DNA]</scope>
    <source>
        <strain evidence="2 3">JCM 1417</strain>
    </source>
</reference>
<feature type="transmembrane region" description="Helical" evidence="1">
    <location>
        <begin position="51"/>
        <end position="69"/>
    </location>
</feature>